<dbReference type="PANTHER" id="PTHR31061">
    <property type="entry name" value="LD22376P"/>
    <property type="match status" value="1"/>
</dbReference>
<feature type="transmembrane region" description="Helical" evidence="1">
    <location>
        <begin position="280"/>
        <end position="301"/>
    </location>
</feature>
<feature type="transmembrane region" description="Helical" evidence="1">
    <location>
        <begin position="102"/>
        <end position="119"/>
    </location>
</feature>
<evidence type="ECO:0008006" key="3">
    <source>
        <dbReference type="Google" id="ProtNLM"/>
    </source>
</evidence>
<evidence type="ECO:0000256" key="1">
    <source>
        <dbReference type="SAM" id="Phobius"/>
    </source>
</evidence>
<dbReference type="PANTHER" id="PTHR31061:SF24">
    <property type="entry name" value="LD22376P"/>
    <property type="match status" value="1"/>
</dbReference>
<dbReference type="EMBL" id="AMCI01009644">
    <property type="protein sequence ID" value="EJW89182.1"/>
    <property type="molecule type" value="Genomic_DNA"/>
</dbReference>
<sequence>MKKSTSTTSSRLASLDALRGFDLFVLVALGPLVLHYLDASGDTSLSWLREIFTHKDWEGFSPWDLIMPLFVFMSGVSIPFALARMKREGKYLPFFMRLFRRVLLLWLLGMVVQGNLLGLDATRVYLYSNTLQSIAVGYLIASLFYMFSGWRVQIISAVLLLLVYWGAMEFITVDGYGGGNYTPTGNLAEWIDRTVLGRYRDAATVDASGQVHFAPWYHYTWILSSLTFGVTALSGMLAGRIAREARLPRLTLYLVLGTAFVLLGWLWSNYLPIIKPLWTSSMVLFSSGLCFLLMGLFYYVYDVLHLHIFLDFLKVYGMNSITAYLLSEVVNFRGVAHSVLYGLQHHFSVYYPFILTCAQVLIIFLILRAMHRKGIYLKV</sequence>
<evidence type="ECO:0000313" key="2">
    <source>
        <dbReference type="EMBL" id="EJW89182.1"/>
    </source>
</evidence>
<keyword evidence="1" id="KW-0472">Membrane</keyword>
<dbReference type="AlphaFoldDB" id="J9FHR9"/>
<gene>
    <name evidence="2" type="ORF">EVA_22712</name>
</gene>
<reference evidence="2" key="1">
    <citation type="journal article" date="2012" name="PLoS ONE">
        <title>Gene sets for utilization of primary and secondary nutrition supplies in the distal gut of endangered iberian lynx.</title>
        <authorList>
            <person name="Alcaide M."/>
            <person name="Messina E."/>
            <person name="Richter M."/>
            <person name="Bargiela R."/>
            <person name="Peplies J."/>
            <person name="Huws S.A."/>
            <person name="Newbold C.J."/>
            <person name="Golyshin P.N."/>
            <person name="Simon M.A."/>
            <person name="Lopez G."/>
            <person name="Yakimov M.M."/>
            <person name="Ferrer M."/>
        </authorList>
    </citation>
    <scope>NUCLEOTIDE SEQUENCE</scope>
</reference>
<feature type="transmembrane region" description="Helical" evidence="1">
    <location>
        <begin position="216"/>
        <end position="238"/>
    </location>
</feature>
<feature type="transmembrane region" description="Helical" evidence="1">
    <location>
        <begin position="154"/>
        <end position="173"/>
    </location>
</feature>
<feature type="transmembrane region" description="Helical" evidence="1">
    <location>
        <begin position="20"/>
        <end position="37"/>
    </location>
</feature>
<comment type="caution">
    <text evidence="2">The sequence shown here is derived from an EMBL/GenBank/DDBJ whole genome shotgun (WGS) entry which is preliminary data.</text>
</comment>
<feature type="transmembrane region" description="Helical" evidence="1">
    <location>
        <begin position="308"/>
        <end position="327"/>
    </location>
</feature>
<feature type="transmembrane region" description="Helical" evidence="1">
    <location>
        <begin position="65"/>
        <end position="82"/>
    </location>
</feature>
<proteinExistence type="predicted"/>
<name>J9FHR9_9ZZZZ</name>
<feature type="transmembrane region" description="Helical" evidence="1">
    <location>
        <begin position="347"/>
        <end position="367"/>
    </location>
</feature>
<feature type="transmembrane region" description="Helical" evidence="1">
    <location>
        <begin position="125"/>
        <end position="147"/>
    </location>
</feature>
<protein>
    <recommendedName>
        <fullName evidence="3">DUF5009 domain-containing protein</fullName>
    </recommendedName>
</protein>
<feature type="transmembrane region" description="Helical" evidence="1">
    <location>
        <begin position="250"/>
        <end position="268"/>
    </location>
</feature>
<accession>J9FHR9</accession>
<organism evidence="2">
    <name type="scientific">gut metagenome</name>
    <dbReference type="NCBI Taxonomy" id="749906"/>
    <lineage>
        <taxon>unclassified sequences</taxon>
        <taxon>metagenomes</taxon>
        <taxon>organismal metagenomes</taxon>
    </lineage>
</organism>
<keyword evidence="1" id="KW-1133">Transmembrane helix</keyword>
<keyword evidence="1" id="KW-0812">Transmembrane</keyword>